<dbReference type="Gene3D" id="3.40.50.300">
    <property type="entry name" value="P-loop containing nucleotide triphosphate hydrolases"/>
    <property type="match status" value="1"/>
</dbReference>
<keyword evidence="4" id="KW-0540">Nuclease</keyword>
<dbReference type="Proteomes" id="UP000079169">
    <property type="component" value="Unplaced"/>
</dbReference>
<dbReference type="InterPro" id="IPR045249">
    <property type="entry name" value="HARBI1-like"/>
</dbReference>
<dbReference type="GO" id="GO:0046872">
    <property type="term" value="F:metal ion binding"/>
    <property type="evidence" value="ECO:0007669"/>
    <property type="project" value="UniProtKB-KW"/>
</dbReference>
<dbReference type="KEGG" id="dci:103510832"/>
<evidence type="ECO:0000313" key="10">
    <source>
        <dbReference type="RefSeq" id="XP_026680593.1"/>
    </source>
</evidence>
<dbReference type="RefSeq" id="XP_026680593.1">
    <property type="nucleotide sequence ID" value="XM_026824792.1"/>
</dbReference>
<evidence type="ECO:0000256" key="7">
    <source>
        <dbReference type="ARBA" id="ARBA00023242"/>
    </source>
</evidence>
<gene>
    <name evidence="10" type="primary">LOC103510832</name>
</gene>
<dbReference type="GeneID" id="103510832"/>
<reference evidence="10" key="1">
    <citation type="submission" date="2025-08" db="UniProtKB">
        <authorList>
            <consortium name="RefSeq"/>
        </authorList>
    </citation>
    <scope>IDENTIFICATION</scope>
</reference>
<evidence type="ECO:0000256" key="6">
    <source>
        <dbReference type="ARBA" id="ARBA00022801"/>
    </source>
</evidence>
<evidence type="ECO:0000256" key="5">
    <source>
        <dbReference type="ARBA" id="ARBA00022723"/>
    </source>
</evidence>
<keyword evidence="9" id="KW-1185">Reference proteome</keyword>
<dbReference type="GO" id="GO:0005634">
    <property type="term" value="C:nucleus"/>
    <property type="evidence" value="ECO:0007669"/>
    <property type="project" value="UniProtKB-SubCell"/>
</dbReference>
<dbReference type="PANTHER" id="PTHR22930:SF289">
    <property type="entry name" value="DDE TNP4 DOMAIN-CONTAINING PROTEIN-RELATED"/>
    <property type="match status" value="1"/>
</dbReference>
<comment type="cofactor">
    <cofactor evidence="1">
        <name>a divalent metal cation</name>
        <dbReference type="ChEBI" id="CHEBI:60240"/>
    </cofactor>
</comment>
<keyword evidence="5" id="KW-0479">Metal-binding</keyword>
<evidence type="ECO:0000256" key="2">
    <source>
        <dbReference type="ARBA" id="ARBA00004123"/>
    </source>
</evidence>
<evidence type="ECO:0000259" key="8">
    <source>
        <dbReference type="Pfam" id="PF13359"/>
    </source>
</evidence>
<comment type="subcellular location">
    <subcellularLocation>
        <location evidence="2">Nucleus</location>
    </subcellularLocation>
</comment>
<keyword evidence="7" id="KW-0539">Nucleus</keyword>
<protein>
    <submittedName>
        <fullName evidence="10">Nuclease HARBI1</fullName>
    </submittedName>
</protein>
<evidence type="ECO:0000256" key="4">
    <source>
        <dbReference type="ARBA" id="ARBA00022722"/>
    </source>
</evidence>
<evidence type="ECO:0000256" key="1">
    <source>
        <dbReference type="ARBA" id="ARBA00001968"/>
    </source>
</evidence>
<evidence type="ECO:0000313" key="9">
    <source>
        <dbReference type="Proteomes" id="UP000079169"/>
    </source>
</evidence>
<keyword evidence="6" id="KW-0378">Hydrolase</keyword>
<dbReference type="GO" id="GO:0016787">
    <property type="term" value="F:hydrolase activity"/>
    <property type="evidence" value="ECO:0007669"/>
    <property type="project" value="UniProtKB-KW"/>
</dbReference>
<dbReference type="InterPro" id="IPR027806">
    <property type="entry name" value="HARBI1_dom"/>
</dbReference>
<sequence length="372" mass="42787">MYFNMDFVDFSSDEEDYVQPDIILREEQDRRERPNHMFDLSDEQFFMRFRLTKQSVLLLTEQIEESIKPKALVNDALTAVEKVLLTLRFFATGNFLITCGDFSGIHKSTACKTVATVAKAIAELRPQYIRMPDGEEALSVKNKFYDIGKFPRVVGVIDCTHVRIQSPGGDEPEVYRNRKMYFSINVQVVGGPDLQIYDIVTRWGGSTHDQTIFNASRICHRFENGEFDGGFLLGDSGYECRAYMMVPVNARTHAEGLYNESLIRTRNTVERLFGVLKRRFPILASGIRITLREQNHHILLWWIYVSNVPPSPNDPQGDKRNEQIKQQEEAVNKRVLLWNEPNAEPAAMDTLKMILGGDNCNVKVKSRLLRLR</sequence>
<dbReference type="PaxDb" id="121845-A0A3Q0J0W5"/>
<organism evidence="9 10">
    <name type="scientific">Diaphorina citri</name>
    <name type="common">Asian citrus psyllid</name>
    <dbReference type="NCBI Taxonomy" id="121845"/>
    <lineage>
        <taxon>Eukaryota</taxon>
        <taxon>Metazoa</taxon>
        <taxon>Ecdysozoa</taxon>
        <taxon>Arthropoda</taxon>
        <taxon>Hexapoda</taxon>
        <taxon>Insecta</taxon>
        <taxon>Pterygota</taxon>
        <taxon>Neoptera</taxon>
        <taxon>Paraneoptera</taxon>
        <taxon>Hemiptera</taxon>
        <taxon>Sternorrhyncha</taxon>
        <taxon>Psylloidea</taxon>
        <taxon>Psyllidae</taxon>
        <taxon>Diaphorininae</taxon>
        <taxon>Diaphorina</taxon>
    </lineage>
</organism>
<evidence type="ECO:0000256" key="3">
    <source>
        <dbReference type="ARBA" id="ARBA00006958"/>
    </source>
</evidence>
<name>A0A3Q0J0W5_DIACI</name>
<proteinExistence type="inferred from homology"/>
<dbReference type="GO" id="GO:0004518">
    <property type="term" value="F:nuclease activity"/>
    <property type="evidence" value="ECO:0007669"/>
    <property type="project" value="UniProtKB-KW"/>
</dbReference>
<dbReference type="InterPro" id="IPR027417">
    <property type="entry name" value="P-loop_NTPase"/>
</dbReference>
<comment type="similarity">
    <text evidence="3">Belongs to the HARBI1 family.</text>
</comment>
<accession>A0A3Q0J0W5</accession>
<dbReference type="Pfam" id="PF13359">
    <property type="entry name" value="DDE_Tnp_4"/>
    <property type="match status" value="1"/>
</dbReference>
<feature type="domain" description="DDE Tnp4" evidence="8">
    <location>
        <begin position="157"/>
        <end position="300"/>
    </location>
</feature>
<dbReference type="AlphaFoldDB" id="A0A3Q0J0W5"/>
<dbReference type="PANTHER" id="PTHR22930">
    <property type="match status" value="1"/>
</dbReference>